<proteinExistence type="inferred from homology"/>
<evidence type="ECO:0000256" key="3">
    <source>
        <dbReference type="PIRSR" id="PIRSR016184-1"/>
    </source>
</evidence>
<evidence type="ECO:0000256" key="2">
    <source>
        <dbReference type="ARBA" id="ARBA00023235"/>
    </source>
</evidence>
<dbReference type="EMBL" id="NPDN01000001">
    <property type="protein sequence ID" value="PJZ27041.1"/>
    <property type="molecule type" value="Genomic_DNA"/>
</dbReference>
<dbReference type="PANTHER" id="PTHR13774">
    <property type="entry name" value="PHENAZINE BIOSYNTHESIS PROTEIN"/>
    <property type="match status" value="1"/>
</dbReference>
<comment type="similarity">
    <text evidence="1">Belongs to the PhzF family.</text>
</comment>
<dbReference type="GO" id="GO:0016853">
    <property type="term" value="F:isomerase activity"/>
    <property type="evidence" value="ECO:0007669"/>
    <property type="project" value="UniProtKB-KW"/>
</dbReference>
<reference evidence="4 5" key="1">
    <citation type="submission" date="2017-07" db="EMBL/GenBank/DDBJ databases">
        <title>Leptospira spp. isolated from tropical soils.</title>
        <authorList>
            <person name="Thibeaux R."/>
            <person name="Iraola G."/>
            <person name="Ferres I."/>
            <person name="Bierque E."/>
            <person name="Girault D."/>
            <person name="Soupe-Gilbert M.-E."/>
            <person name="Picardeau M."/>
            <person name="Goarant C."/>
        </authorList>
    </citation>
    <scope>NUCLEOTIDE SEQUENCE [LARGE SCALE GENOMIC DNA]</scope>
    <source>
        <strain evidence="4 5">MCA1-C-A1</strain>
    </source>
</reference>
<evidence type="ECO:0000256" key="1">
    <source>
        <dbReference type="ARBA" id="ARBA00008270"/>
    </source>
</evidence>
<dbReference type="AlphaFoldDB" id="A0A2M9XH70"/>
<evidence type="ECO:0000313" key="5">
    <source>
        <dbReference type="Proteomes" id="UP000232196"/>
    </source>
</evidence>
<dbReference type="OrthoDB" id="9788221at2"/>
<dbReference type="NCBIfam" id="TIGR00654">
    <property type="entry name" value="PhzF_family"/>
    <property type="match status" value="1"/>
</dbReference>
<dbReference type="SUPFAM" id="SSF54506">
    <property type="entry name" value="Diaminopimelate epimerase-like"/>
    <property type="match status" value="1"/>
</dbReference>
<feature type="active site" evidence="3">
    <location>
        <position position="51"/>
    </location>
</feature>
<dbReference type="Gene3D" id="3.10.310.10">
    <property type="entry name" value="Diaminopimelate Epimerase, Chain A, domain 1"/>
    <property type="match status" value="2"/>
</dbReference>
<organism evidence="4 5">
    <name type="scientific">Leptospira hartskeerlii</name>
    <dbReference type="NCBI Taxonomy" id="2023177"/>
    <lineage>
        <taxon>Bacteria</taxon>
        <taxon>Pseudomonadati</taxon>
        <taxon>Spirochaetota</taxon>
        <taxon>Spirochaetia</taxon>
        <taxon>Leptospirales</taxon>
        <taxon>Leptospiraceae</taxon>
        <taxon>Leptospira</taxon>
    </lineage>
</organism>
<keyword evidence="5" id="KW-1185">Reference proteome</keyword>
<evidence type="ECO:0000313" key="4">
    <source>
        <dbReference type="EMBL" id="PJZ27041.1"/>
    </source>
</evidence>
<dbReference type="Pfam" id="PF02567">
    <property type="entry name" value="PhzC-PhzF"/>
    <property type="match status" value="1"/>
</dbReference>
<dbReference type="RefSeq" id="WP_100704792.1">
    <property type="nucleotide sequence ID" value="NZ_NPDL01000004.1"/>
</dbReference>
<protein>
    <submittedName>
        <fullName evidence="4">Isomerase</fullName>
    </submittedName>
</protein>
<comment type="caution">
    <text evidence="4">The sequence shown here is derived from an EMBL/GenBank/DDBJ whole genome shotgun (WGS) entry which is preliminary data.</text>
</comment>
<keyword evidence="2 4" id="KW-0413">Isomerase</keyword>
<accession>A0A2M9XH70</accession>
<dbReference type="PIRSF" id="PIRSF016184">
    <property type="entry name" value="PhzC_PhzF"/>
    <property type="match status" value="1"/>
</dbReference>
<gene>
    <name evidence="4" type="ORF">CH357_00275</name>
</gene>
<sequence length="273" mass="30955">MNMNTEYTIFQIDAFTDSLFKGNPAAVVPWEGEWLPDSKLIDLAAENNLSETAFFRPRKERGEYDLRWFTPGVEVDLCGHATLATAFAIYEAVENRSDISTLKFHTKSGILEVLRENEKYYLDFPARPPIKTEYSPDDVASCFNIKAKEILKARDILFVFEKESDIRDLIPNHEALKKLPFFAAIVTAPADSGKPYDFVSRFFAPAKGVPEDPVTGSSHCTLIPFWSDRFGKKQLNAYQASARGGHLICEKRGERVRIGGNCKLYLKGFFYIE</sequence>
<dbReference type="Proteomes" id="UP000232196">
    <property type="component" value="Unassembled WGS sequence"/>
</dbReference>
<dbReference type="PANTHER" id="PTHR13774:SF17">
    <property type="entry name" value="PHENAZINE BIOSYNTHESIS-LIKE DOMAIN-CONTAINING PROTEIN"/>
    <property type="match status" value="1"/>
</dbReference>
<dbReference type="GO" id="GO:0005737">
    <property type="term" value="C:cytoplasm"/>
    <property type="evidence" value="ECO:0007669"/>
    <property type="project" value="TreeGrafter"/>
</dbReference>
<name>A0A2M9XH70_9LEPT</name>
<dbReference type="InterPro" id="IPR003719">
    <property type="entry name" value="Phenazine_PhzF-like"/>
</dbReference>